<evidence type="ECO:0000313" key="1">
    <source>
        <dbReference type="EMBL" id="NID15003.1"/>
    </source>
</evidence>
<comment type="caution">
    <text evidence="1">The sequence shown here is derived from an EMBL/GenBank/DDBJ whole genome shotgun (WGS) entry which is preliminary data.</text>
</comment>
<dbReference type="Proteomes" id="UP000518878">
    <property type="component" value="Unassembled WGS sequence"/>
</dbReference>
<name>A0A7X5TPP2_9GAMM</name>
<dbReference type="AlphaFoldDB" id="A0A7X5TPP2"/>
<accession>A0A7X5TPP2</accession>
<protein>
    <submittedName>
        <fullName evidence="1">Uncharacterized protein</fullName>
    </submittedName>
</protein>
<keyword evidence="2" id="KW-1185">Reference proteome</keyword>
<sequence>MRLAISRSCNPLTPKERIATFRTELHQRADFEPLVYDARVARGLAWRAALARRPIPRHRALVPVSQ</sequence>
<evidence type="ECO:0000313" key="2">
    <source>
        <dbReference type="Proteomes" id="UP000518878"/>
    </source>
</evidence>
<reference evidence="1 2" key="1">
    <citation type="journal article" date="2006" name="Int. J. Syst. Evol. Microbiol.">
        <title>Dyella yeojuensis sp. nov., isolated from greenhouse soil in Korea.</title>
        <authorList>
            <person name="Kim B.Y."/>
            <person name="Weon H.Y."/>
            <person name="Lee K.H."/>
            <person name="Seok S.J."/>
            <person name="Kwon S.W."/>
            <person name="Go S.J."/>
            <person name="Stackebrandt E."/>
        </authorList>
    </citation>
    <scope>NUCLEOTIDE SEQUENCE [LARGE SCALE GENOMIC DNA]</scope>
    <source>
        <strain evidence="1 2">DSM 17673</strain>
    </source>
</reference>
<proteinExistence type="predicted"/>
<organism evidence="1 2">
    <name type="scientific">Luteibacter yeojuensis</name>
    <dbReference type="NCBI Taxonomy" id="345309"/>
    <lineage>
        <taxon>Bacteria</taxon>
        <taxon>Pseudomonadati</taxon>
        <taxon>Pseudomonadota</taxon>
        <taxon>Gammaproteobacteria</taxon>
        <taxon>Lysobacterales</taxon>
        <taxon>Rhodanobacteraceae</taxon>
        <taxon>Luteibacter</taxon>
    </lineage>
</organism>
<gene>
    <name evidence="1" type="ORF">HBF32_05915</name>
</gene>
<dbReference type="EMBL" id="JAAQTL010000001">
    <property type="protein sequence ID" value="NID15003.1"/>
    <property type="molecule type" value="Genomic_DNA"/>
</dbReference>
<dbReference type="RefSeq" id="WP_166698783.1">
    <property type="nucleotide sequence ID" value="NZ_JAAQTL010000001.1"/>
</dbReference>